<reference evidence="2 3" key="1">
    <citation type="journal article" date="1999" name="DNA Res.">
        <title>Complete genome sequence of an aerobic hyper-thermophilic crenarchaeon, Aeropyrum pernix K1.</title>
        <authorList>
            <person name="Kawarabayasi Y."/>
            <person name="Hino Y."/>
            <person name="Horikawa H."/>
            <person name="Yamazaki S."/>
            <person name="Haikawa Y."/>
            <person name="Jin-no K."/>
            <person name="Takahashi M."/>
            <person name="Sekine M."/>
            <person name="Baba S."/>
            <person name="Ankai A."/>
            <person name="Kosugi H."/>
            <person name="Hosoyama A."/>
            <person name="Fukui S."/>
            <person name="Nagai Y."/>
            <person name="Nishijima K."/>
            <person name="Nakazawa H."/>
            <person name="Takamiya M."/>
            <person name="Masuda S."/>
            <person name="Funahashi T."/>
            <person name="Tanaka T."/>
            <person name="Kudoh Y."/>
            <person name="Yamazaki J."/>
            <person name="Kushida N."/>
            <person name="Oguchi A."/>
            <person name="Aoki K."/>
            <person name="Kubota K."/>
            <person name="Nakamura Y."/>
            <person name="Nomura N."/>
            <person name="Sako Y."/>
            <person name="Kikuchi H."/>
        </authorList>
    </citation>
    <scope>NUCLEOTIDE SEQUENCE [LARGE SCALE GENOMIC DNA]</scope>
    <source>
        <strain evidence="3">ATCC 700893 / DSM 11879 / JCM 9820 / NBRC 100138 / K1</strain>
    </source>
</reference>
<protein>
    <submittedName>
        <fullName evidence="2">Transcriptional regulator, TrmB family</fullName>
    </submittedName>
</protein>
<dbReference type="AlphaFoldDB" id="Q9YG76"/>
<feature type="domain" description="Transcription regulator TrmB N-terminal" evidence="1">
    <location>
        <begin position="10"/>
        <end position="77"/>
    </location>
</feature>
<dbReference type="GeneID" id="1445591"/>
<dbReference type="STRING" id="272557.APE_0025.1"/>
<dbReference type="PATRIC" id="fig|272557.25.peg.13"/>
<keyword evidence="3" id="KW-1185">Reference proteome</keyword>
<dbReference type="PANTHER" id="PTHR34293:SF1">
    <property type="entry name" value="HTH-TYPE TRANSCRIPTIONAL REGULATOR TRMBL2"/>
    <property type="match status" value="1"/>
</dbReference>
<dbReference type="EnsemblBacteria" id="BAA78934">
    <property type="protein sequence ID" value="BAA78934"/>
    <property type="gene ID" value="APE_0025.1"/>
</dbReference>
<dbReference type="EMBL" id="BA000002">
    <property type="protein sequence ID" value="BAA78934.2"/>
    <property type="molecule type" value="Genomic_DNA"/>
</dbReference>
<name>Q9YG76_AERPE</name>
<dbReference type="RefSeq" id="WP_010865438.1">
    <property type="nucleotide sequence ID" value="NC_000854.2"/>
</dbReference>
<dbReference type="Proteomes" id="UP000002518">
    <property type="component" value="Chromosome"/>
</dbReference>
<dbReference type="eggNOG" id="arCOG02037">
    <property type="taxonomic scope" value="Archaea"/>
</dbReference>
<dbReference type="InterPro" id="IPR051797">
    <property type="entry name" value="TrmB-like"/>
</dbReference>
<dbReference type="Gene3D" id="1.10.10.10">
    <property type="entry name" value="Winged helix-like DNA-binding domain superfamily/Winged helix DNA-binding domain"/>
    <property type="match status" value="1"/>
</dbReference>
<dbReference type="InterPro" id="IPR002831">
    <property type="entry name" value="Tscrpt_reg_TrmB_N"/>
</dbReference>
<gene>
    <name evidence="2" type="ordered locus">APE_0025.1</name>
</gene>
<sequence length="135" mass="15196">MISREIVGKLTSLGFKEYEARVYAALVLYGPSKAGEISLRSGVPRPRVYDVLRDLIAKGFVERTQGSPTYYRAVDPEHVIGEMRDRYVRSAEEAIIELKLPKGGMRRSSCPYSIWRVSGVLGIVSNFLLKERSLT</sequence>
<dbReference type="KEGG" id="ape:APE_0025.1"/>
<organism evidence="2 3">
    <name type="scientific">Aeropyrum pernix (strain ATCC 700893 / DSM 11879 / JCM 9820 / NBRC 100138 / K1)</name>
    <dbReference type="NCBI Taxonomy" id="272557"/>
    <lineage>
        <taxon>Archaea</taxon>
        <taxon>Thermoproteota</taxon>
        <taxon>Thermoprotei</taxon>
        <taxon>Desulfurococcales</taxon>
        <taxon>Desulfurococcaceae</taxon>
        <taxon>Aeropyrum</taxon>
    </lineage>
</organism>
<proteinExistence type="predicted"/>
<dbReference type="PIR" id="D72754">
    <property type="entry name" value="D72754"/>
</dbReference>
<dbReference type="PANTHER" id="PTHR34293">
    <property type="entry name" value="HTH-TYPE TRANSCRIPTIONAL REGULATOR TRMBL2"/>
    <property type="match status" value="1"/>
</dbReference>
<dbReference type="SUPFAM" id="SSF46785">
    <property type="entry name" value="Winged helix' DNA-binding domain"/>
    <property type="match status" value="1"/>
</dbReference>
<evidence type="ECO:0000313" key="3">
    <source>
        <dbReference type="Proteomes" id="UP000002518"/>
    </source>
</evidence>
<dbReference type="InterPro" id="IPR036388">
    <property type="entry name" value="WH-like_DNA-bd_sf"/>
</dbReference>
<dbReference type="InterPro" id="IPR036390">
    <property type="entry name" value="WH_DNA-bd_sf"/>
</dbReference>
<evidence type="ECO:0000313" key="2">
    <source>
        <dbReference type="EMBL" id="BAA78934.2"/>
    </source>
</evidence>
<dbReference type="Pfam" id="PF01978">
    <property type="entry name" value="TrmB"/>
    <property type="match status" value="1"/>
</dbReference>
<evidence type="ECO:0000259" key="1">
    <source>
        <dbReference type="Pfam" id="PF01978"/>
    </source>
</evidence>
<accession>Q9YG76</accession>